<feature type="domain" description="Sulfotransferase" evidence="6">
    <location>
        <begin position="123"/>
        <end position="345"/>
    </location>
</feature>
<keyword evidence="2" id="KW-0325">Glycoprotein</keyword>
<evidence type="ECO:0000256" key="2">
    <source>
        <dbReference type="ARBA" id="ARBA00023180"/>
    </source>
</evidence>
<keyword evidence="7" id="KW-1185">Reference proteome</keyword>
<feature type="disulfide bond" evidence="5">
    <location>
        <begin position="341"/>
        <end position="350"/>
    </location>
</feature>
<dbReference type="GO" id="GO:0008467">
    <property type="term" value="F:[heparan sulfate]-glucosamine 3-sulfotransferase activity"/>
    <property type="evidence" value="ECO:0007669"/>
    <property type="project" value="TreeGrafter"/>
</dbReference>
<reference evidence="8" key="1">
    <citation type="submission" date="2025-08" db="UniProtKB">
        <authorList>
            <consortium name="RefSeq"/>
        </authorList>
    </citation>
    <scope>IDENTIFICATION</scope>
</reference>
<evidence type="ECO:0000313" key="8">
    <source>
        <dbReference type="RefSeq" id="XP_022083519.1"/>
    </source>
</evidence>
<dbReference type="GeneID" id="110975378"/>
<feature type="binding site" evidence="4">
    <location>
        <begin position="355"/>
        <end position="359"/>
    </location>
    <ligand>
        <name>3'-phosphoadenylyl sulfate</name>
        <dbReference type="ChEBI" id="CHEBI:58339"/>
    </ligand>
</feature>
<evidence type="ECO:0000256" key="5">
    <source>
        <dbReference type="PIRSR" id="PIRSR637359-3"/>
    </source>
</evidence>
<dbReference type="KEGG" id="aplc:110975378"/>
<sequence>MSDADTFASGRSWRRMVASFALAFLLLTFTLGILGGTYPHEESHVEIWSKPDAGYQSEVDKPFQSTHKVYPDQTGSISGDKSFFPNNVTCDRCCYRYTTVENGIMKILSQPELKERGCKKRLPDAMIFGVKKGGTTTLKNFLSYHPDIAFTQEELKFFTSSEDREKGLEFYRREMIYSTPDQISMEKTPAYSHYPKVPAMIAKVLPDVKLIIIMRDPVERAVSDYVHMQVTIAKKCKKGKASSKCSIENSGYFIADTFEESVIDSDGEVNYSNQLVAKGLYVIDIKRYLKYFKSEQILAIDGEAFINNPYPAVKKVEEFLGIRDYFARDHFYFDVQKGFFCLNKPIPNNCMKKAKGRPHPDVNDQTLRKLRDYYRPYNKALNQLMETDFHWS</sequence>
<gene>
    <name evidence="8" type="primary">LOC110975378</name>
</gene>
<dbReference type="SUPFAM" id="SSF52540">
    <property type="entry name" value="P-loop containing nucleoside triphosphate hydrolases"/>
    <property type="match status" value="1"/>
</dbReference>
<dbReference type="PANTHER" id="PTHR10605">
    <property type="entry name" value="HEPARAN SULFATE SULFOTRANSFERASE"/>
    <property type="match status" value="1"/>
</dbReference>
<dbReference type="OrthoDB" id="411451at2759"/>
<dbReference type="Gene3D" id="3.40.50.300">
    <property type="entry name" value="P-loop containing nucleotide triphosphate hydrolases"/>
    <property type="match status" value="1"/>
</dbReference>
<evidence type="ECO:0000256" key="1">
    <source>
        <dbReference type="ARBA" id="ARBA00022679"/>
    </source>
</evidence>
<evidence type="ECO:0000259" key="6">
    <source>
        <dbReference type="Pfam" id="PF00685"/>
    </source>
</evidence>
<feature type="binding site" evidence="4">
    <location>
        <position position="215"/>
    </location>
    <ligand>
        <name>3'-phosphoadenylyl sulfate</name>
        <dbReference type="ChEBI" id="CHEBI:58339"/>
    </ligand>
</feature>
<dbReference type="InterPro" id="IPR027417">
    <property type="entry name" value="P-loop_NTPase"/>
</dbReference>
<evidence type="ECO:0000256" key="4">
    <source>
        <dbReference type="PIRSR" id="PIRSR637359-2"/>
    </source>
</evidence>
<dbReference type="Pfam" id="PF00685">
    <property type="entry name" value="Sulfotransfer_1"/>
    <property type="match status" value="1"/>
</dbReference>
<keyword evidence="5" id="KW-1015">Disulfide bond</keyword>
<name>A0A8B7XRP9_ACAPL</name>
<dbReference type="Proteomes" id="UP000694845">
    <property type="component" value="Unplaced"/>
</dbReference>
<evidence type="ECO:0000313" key="7">
    <source>
        <dbReference type="Proteomes" id="UP000694845"/>
    </source>
</evidence>
<dbReference type="OMA" id="PHEESHV"/>
<feature type="binding site" evidence="4">
    <location>
        <position position="223"/>
    </location>
    <ligand>
        <name>3'-phosphoadenylyl sulfate</name>
        <dbReference type="ChEBI" id="CHEBI:58339"/>
    </ligand>
</feature>
<dbReference type="InterPro" id="IPR000863">
    <property type="entry name" value="Sulfotransferase_dom"/>
</dbReference>
<protein>
    <submittedName>
        <fullName evidence="8">Heparan sulfate glucosamine 3-O-sulfotransferase 1-like</fullName>
    </submittedName>
</protein>
<keyword evidence="1" id="KW-0808">Transferase</keyword>
<dbReference type="PANTHER" id="PTHR10605:SF65">
    <property type="entry name" value="GH20068P"/>
    <property type="match status" value="1"/>
</dbReference>
<accession>A0A8B7XRP9</accession>
<evidence type="ECO:0000256" key="3">
    <source>
        <dbReference type="PIRSR" id="PIRSR637359-1"/>
    </source>
</evidence>
<dbReference type="AlphaFoldDB" id="A0A8B7XRP9"/>
<dbReference type="InterPro" id="IPR037359">
    <property type="entry name" value="NST/OST"/>
</dbReference>
<organism evidence="7 8">
    <name type="scientific">Acanthaster planci</name>
    <name type="common">Crown-of-thorns starfish</name>
    <dbReference type="NCBI Taxonomy" id="133434"/>
    <lineage>
        <taxon>Eukaryota</taxon>
        <taxon>Metazoa</taxon>
        <taxon>Echinodermata</taxon>
        <taxon>Eleutherozoa</taxon>
        <taxon>Asterozoa</taxon>
        <taxon>Asteroidea</taxon>
        <taxon>Valvatacea</taxon>
        <taxon>Valvatida</taxon>
        <taxon>Acanthasteridae</taxon>
        <taxon>Acanthaster</taxon>
    </lineage>
</organism>
<dbReference type="RefSeq" id="XP_022083519.1">
    <property type="nucleotide sequence ID" value="XM_022227827.1"/>
</dbReference>
<proteinExistence type="predicted"/>
<feature type="active site" description="For sulfotransferase activity" evidence="3">
    <location>
        <position position="132"/>
    </location>
</feature>